<proteinExistence type="predicted"/>
<feature type="domain" description="Metallo-beta-lactamase" evidence="1">
    <location>
        <begin position="21"/>
        <end position="217"/>
    </location>
</feature>
<dbReference type="GO" id="GO:0016787">
    <property type="term" value="F:hydrolase activity"/>
    <property type="evidence" value="ECO:0007669"/>
    <property type="project" value="UniProtKB-KW"/>
</dbReference>
<dbReference type="RefSeq" id="WP_085111304.1">
    <property type="nucleotide sequence ID" value="NZ_JACKSN010000183.1"/>
</dbReference>
<name>A0A1X2EEQ8_9MYCO</name>
<reference evidence="2 3" key="1">
    <citation type="submission" date="2016-01" db="EMBL/GenBank/DDBJ databases">
        <title>The new phylogeny of the genus Mycobacterium.</title>
        <authorList>
            <person name="Tarcisio F."/>
            <person name="Conor M."/>
            <person name="Antonella G."/>
            <person name="Elisabetta G."/>
            <person name="Giulia F.S."/>
            <person name="Sara T."/>
            <person name="Anna F."/>
            <person name="Clotilde B."/>
            <person name="Roberto B."/>
            <person name="Veronica D.S."/>
            <person name="Fabio R."/>
            <person name="Monica P."/>
            <person name="Olivier J."/>
            <person name="Enrico T."/>
            <person name="Nicola S."/>
        </authorList>
    </citation>
    <scope>NUCLEOTIDE SEQUENCE [LARGE SCALE GENOMIC DNA]</scope>
    <source>
        <strain evidence="2 3">DSM 44153</strain>
    </source>
</reference>
<dbReference type="STRING" id="1798.AWC30_16500"/>
<accession>A0A1X2EEQ8</accession>
<dbReference type="InterPro" id="IPR050855">
    <property type="entry name" value="NDM-1-like"/>
</dbReference>
<dbReference type="Gene3D" id="3.60.15.10">
    <property type="entry name" value="Ribonuclease Z/Hydroxyacylglutathione hydrolase-like"/>
    <property type="match status" value="1"/>
</dbReference>
<protein>
    <submittedName>
        <fullName evidence="2">MBL fold metallo-hydrolase</fullName>
    </submittedName>
</protein>
<dbReference type="SUPFAM" id="SSF56281">
    <property type="entry name" value="Metallo-hydrolase/oxidoreductase"/>
    <property type="match status" value="1"/>
</dbReference>
<keyword evidence="2" id="KW-0378">Hydrolase</keyword>
<evidence type="ECO:0000259" key="1">
    <source>
        <dbReference type="SMART" id="SM00849"/>
    </source>
</evidence>
<gene>
    <name evidence="2" type="ORF">AWC30_16500</name>
</gene>
<evidence type="ECO:0000313" key="3">
    <source>
        <dbReference type="Proteomes" id="UP000193090"/>
    </source>
</evidence>
<sequence length="239" mass="25244">MSADPIRLADRVYQFRLEFLDVTIGVVVGRRGSVLIDCGTTLCEAQMVDHSVRALTGAAVTDLVLTHHHFDHILGSSVFAGAVIHAAPGVAETMRDHTDSLRADALRHGADQAAVDEALAALPSPGRLIGPGGGGTVDLGDRRVRIRHLGRGHTGHDLIVVVPPVTVDEPTVVFCGDLVEESGPPMIGADAHPRDWPATLERLLAVGGPDARYVPGHGAAVDAGFVREQRDWLAARAGR</sequence>
<dbReference type="EMBL" id="LQPZ01000047">
    <property type="protein sequence ID" value="ORW99447.1"/>
    <property type="molecule type" value="Genomic_DNA"/>
</dbReference>
<evidence type="ECO:0000313" key="2">
    <source>
        <dbReference type="EMBL" id="ORW99447.1"/>
    </source>
</evidence>
<dbReference type="AlphaFoldDB" id="A0A1X2EEQ8"/>
<dbReference type="InterPro" id="IPR001279">
    <property type="entry name" value="Metallo-B-lactamas"/>
</dbReference>
<organism evidence="2 3">
    <name type="scientific">Mycolicibacillus trivialis</name>
    <dbReference type="NCBI Taxonomy" id="1798"/>
    <lineage>
        <taxon>Bacteria</taxon>
        <taxon>Bacillati</taxon>
        <taxon>Actinomycetota</taxon>
        <taxon>Actinomycetes</taxon>
        <taxon>Mycobacteriales</taxon>
        <taxon>Mycobacteriaceae</taxon>
        <taxon>Mycolicibacillus</taxon>
    </lineage>
</organism>
<dbReference type="PANTHER" id="PTHR42951:SF4">
    <property type="entry name" value="ACYL-COENZYME A THIOESTERASE MBLAC2"/>
    <property type="match status" value="1"/>
</dbReference>
<keyword evidence="3" id="KW-1185">Reference proteome</keyword>
<dbReference type="OrthoDB" id="2273115at2"/>
<dbReference type="InterPro" id="IPR036866">
    <property type="entry name" value="RibonucZ/Hydroxyglut_hydro"/>
</dbReference>
<comment type="caution">
    <text evidence="2">The sequence shown here is derived from an EMBL/GenBank/DDBJ whole genome shotgun (WGS) entry which is preliminary data.</text>
</comment>
<dbReference type="Pfam" id="PF00753">
    <property type="entry name" value="Lactamase_B"/>
    <property type="match status" value="1"/>
</dbReference>
<dbReference type="PANTHER" id="PTHR42951">
    <property type="entry name" value="METALLO-BETA-LACTAMASE DOMAIN-CONTAINING"/>
    <property type="match status" value="1"/>
</dbReference>
<dbReference type="SMART" id="SM00849">
    <property type="entry name" value="Lactamase_B"/>
    <property type="match status" value="1"/>
</dbReference>
<dbReference type="CDD" id="cd16282">
    <property type="entry name" value="metallo-hydrolase-like_MBL-fold"/>
    <property type="match status" value="1"/>
</dbReference>
<dbReference type="FunFam" id="3.60.15.10:FF:000073">
    <property type="entry name" value="MBL fold metallo-hydrolase"/>
    <property type="match status" value="1"/>
</dbReference>
<dbReference type="Proteomes" id="UP000193090">
    <property type="component" value="Unassembled WGS sequence"/>
</dbReference>